<evidence type="ECO:0000313" key="1">
    <source>
        <dbReference type="EMBL" id="XBS89051.1"/>
    </source>
</evidence>
<dbReference type="AlphaFoldDB" id="A0AAU7QHI1"/>
<protein>
    <submittedName>
        <fullName evidence="1">Biotin--protein ligase</fullName>
    </submittedName>
</protein>
<dbReference type="GO" id="GO:0016874">
    <property type="term" value="F:ligase activity"/>
    <property type="evidence" value="ECO:0007669"/>
    <property type="project" value="UniProtKB-KW"/>
</dbReference>
<gene>
    <name evidence="1" type="ORF">ABNK63_11655</name>
</gene>
<sequence>MHGEYKMPGGKLVVIDLELHGDRLAKVQLSGDFFLEPDGALDLINRALEGQPAAATEAELARAIAGPLDSDVMMYGISPEAIAVAVRRALHKESAA</sequence>
<accession>A0AAU7QHI1</accession>
<reference evidence="1" key="1">
    <citation type="submission" date="2024-06" db="EMBL/GenBank/DDBJ databases">
        <authorList>
            <person name="Sun Y."/>
        </authorList>
    </citation>
    <scope>NUCLEOTIDE SEQUENCE</scope>
    <source>
        <strain evidence="1">IGA1.0</strain>
    </source>
</reference>
<dbReference type="RefSeq" id="WP_007806481.1">
    <property type="nucleotide sequence ID" value="NZ_CP157948.1"/>
</dbReference>
<dbReference type="EMBL" id="CP157948">
    <property type="protein sequence ID" value="XBS89051.1"/>
    <property type="molecule type" value="Genomic_DNA"/>
</dbReference>
<keyword evidence="1" id="KW-0436">Ligase</keyword>
<organism evidence="1">
    <name type="scientific">Rhodanobacter sp. IGA1.0</name>
    <dbReference type="NCBI Taxonomy" id="3158582"/>
    <lineage>
        <taxon>Bacteria</taxon>
        <taxon>Pseudomonadati</taxon>
        <taxon>Pseudomonadota</taxon>
        <taxon>Gammaproteobacteria</taxon>
        <taxon>Lysobacterales</taxon>
        <taxon>Rhodanobacteraceae</taxon>
        <taxon>Rhodanobacter</taxon>
    </lineage>
</organism>
<proteinExistence type="predicted"/>
<name>A0AAU7QHI1_9GAMM</name>
<dbReference type="Gene3D" id="3.30.390.50">
    <property type="entry name" value="CO dehydrogenase flavoprotein, C-terminal domain"/>
    <property type="match status" value="1"/>
</dbReference>